<proteinExistence type="predicted"/>
<evidence type="ECO:0000313" key="2">
    <source>
        <dbReference type="Proteomes" id="UP000789739"/>
    </source>
</evidence>
<name>A0A9N8ZVU1_9GLOM</name>
<accession>A0A9N8ZVU1</accession>
<dbReference type="Proteomes" id="UP000789739">
    <property type="component" value="Unassembled WGS sequence"/>
</dbReference>
<gene>
    <name evidence="1" type="ORF">PBRASI_LOCUS2983</name>
</gene>
<keyword evidence="2" id="KW-1185">Reference proteome</keyword>
<reference evidence="1" key="1">
    <citation type="submission" date="2021-06" db="EMBL/GenBank/DDBJ databases">
        <authorList>
            <person name="Kallberg Y."/>
            <person name="Tangrot J."/>
            <person name="Rosling A."/>
        </authorList>
    </citation>
    <scope>NUCLEOTIDE SEQUENCE</scope>
    <source>
        <strain evidence="1">BR232B</strain>
    </source>
</reference>
<protein>
    <submittedName>
        <fullName evidence="1">919_t:CDS:1</fullName>
    </submittedName>
</protein>
<dbReference type="AlphaFoldDB" id="A0A9N8ZVU1"/>
<sequence>MSAKPLSSISLRMDQNFTSGSDANLVMWTIDKEALSDYNSAKSKNLKDISSYWATIYEDNYFTLSSNQSYSYNYERRISNPLIQSARNVLSGNGQHARLPLIDGELVPYPSNSNTVYATINIGPKSYIVITETEISNLSIIDILSAVGGMHSVALAIYICLFGANSMKPWGLTQNLPCCRNKVRSRLYDGLEYNSLFTGSLPNDLSTDAKIVEIGKRQIALESFLKEYVVNVDIIGVGSSANSANGANIGEK</sequence>
<dbReference type="EMBL" id="CAJVPI010000253">
    <property type="protein sequence ID" value="CAG8508458.1"/>
    <property type="molecule type" value="Genomic_DNA"/>
</dbReference>
<dbReference type="OrthoDB" id="2403806at2759"/>
<comment type="caution">
    <text evidence="1">The sequence shown here is derived from an EMBL/GenBank/DDBJ whole genome shotgun (WGS) entry which is preliminary data.</text>
</comment>
<evidence type="ECO:0000313" key="1">
    <source>
        <dbReference type="EMBL" id="CAG8508458.1"/>
    </source>
</evidence>
<organism evidence="1 2">
    <name type="scientific">Paraglomus brasilianum</name>
    <dbReference type="NCBI Taxonomy" id="144538"/>
    <lineage>
        <taxon>Eukaryota</taxon>
        <taxon>Fungi</taxon>
        <taxon>Fungi incertae sedis</taxon>
        <taxon>Mucoromycota</taxon>
        <taxon>Glomeromycotina</taxon>
        <taxon>Glomeromycetes</taxon>
        <taxon>Paraglomerales</taxon>
        <taxon>Paraglomeraceae</taxon>
        <taxon>Paraglomus</taxon>
    </lineage>
</organism>